<dbReference type="Proteomes" id="UP000191931">
    <property type="component" value="Unassembled WGS sequence"/>
</dbReference>
<evidence type="ECO:0000313" key="2">
    <source>
        <dbReference type="Proteomes" id="UP000191931"/>
    </source>
</evidence>
<sequence length="103" mass="11713">MVYMIVPANGCFHKDFHLFDCGGHQPCTLLENGIERKAFVRKNGLTVQIRNNGSFIASFISTQKDFKLSGLRFPKNGNGVMKNVNQQIMDAAYIFIYYAIFIQ</sequence>
<keyword evidence="2" id="KW-1185">Reference proteome</keyword>
<reference evidence="1 2" key="1">
    <citation type="submission" date="2017-03" db="EMBL/GenBank/DDBJ databases">
        <authorList>
            <person name="Afonso C.L."/>
            <person name="Miller P.J."/>
            <person name="Scott M.A."/>
            <person name="Spackman E."/>
            <person name="Goraichik I."/>
            <person name="Dimitrov K.M."/>
            <person name="Suarez D.L."/>
            <person name="Swayne D.E."/>
        </authorList>
    </citation>
    <scope>NUCLEOTIDE SEQUENCE [LARGE SCALE GENOMIC DNA]</scope>
    <source>
        <strain evidence="1">PRJEB14757</strain>
    </source>
</reference>
<proteinExistence type="predicted"/>
<dbReference type="STRING" id="1246637.MTBBW1_10050"/>
<accession>A0A1W1H4J1</accession>
<dbReference type="AlphaFoldDB" id="A0A1W1H4J1"/>
<organism evidence="1 2">
    <name type="scientific">Desulfamplus magnetovallimortis</name>
    <dbReference type="NCBI Taxonomy" id="1246637"/>
    <lineage>
        <taxon>Bacteria</taxon>
        <taxon>Pseudomonadati</taxon>
        <taxon>Thermodesulfobacteriota</taxon>
        <taxon>Desulfobacteria</taxon>
        <taxon>Desulfobacterales</taxon>
        <taxon>Desulfobacteraceae</taxon>
        <taxon>Desulfamplus</taxon>
    </lineage>
</organism>
<name>A0A1W1H4J1_9BACT</name>
<protein>
    <submittedName>
        <fullName evidence="1">Uncharacterized protein</fullName>
    </submittedName>
</protein>
<dbReference type="EMBL" id="FWEV01000001">
    <property type="protein sequence ID" value="SLM27391.1"/>
    <property type="molecule type" value="Genomic_DNA"/>
</dbReference>
<gene>
    <name evidence="1" type="ORF">MTBBW1_10050</name>
</gene>
<evidence type="ECO:0000313" key="1">
    <source>
        <dbReference type="EMBL" id="SLM27391.1"/>
    </source>
</evidence>